<gene>
    <name evidence="4" type="ORF">QOL99_10625</name>
</gene>
<evidence type="ECO:0000256" key="2">
    <source>
        <dbReference type="RuleBase" id="RU362039"/>
    </source>
</evidence>
<feature type="domain" description="Calcineurin-like phosphoesterase" evidence="3">
    <location>
        <begin position="1"/>
        <end position="141"/>
    </location>
</feature>
<proteinExistence type="inferred from homology"/>
<comment type="caution">
    <text evidence="4">The sequence shown here is derived from an EMBL/GenBank/DDBJ whole genome shotgun (WGS) entry which is preliminary data.</text>
</comment>
<evidence type="ECO:0000259" key="3">
    <source>
        <dbReference type="Pfam" id="PF12850"/>
    </source>
</evidence>
<accession>A0ABT7JI43</accession>
<protein>
    <recommendedName>
        <fullName evidence="2">Phosphoesterase</fullName>
        <ecNumber evidence="2">3.1.4.-</ecNumber>
    </recommendedName>
</protein>
<dbReference type="InterPro" id="IPR000979">
    <property type="entry name" value="Phosphodiesterase_MJ0936/Vps29"/>
</dbReference>
<dbReference type="NCBIfam" id="TIGR00040">
    <property type="entry name" value="yfcE"/>
    <property type="match status" value="1"/>
</dbReference>
<organism evidence="4 5">
    <name type="scientific">Deinococcus rhizophilus</name>
    <dbReference type="NCBI Taxonomy" id="3049544"/>
    <lineage>
        <taxon>Bacteria</taxon>
        <taxon>Thermotogati</taxon>
        <taxon>Deinococcota</taxon>
        <taxon>Deinococci</taxon>
        <taxon>Deinococcales</taxon>
        <taxon>Deinococcaceae</taxon>
        <taxon>Deinococcus</taxon>
    </lineage>
</organism>
<reference evidence="4 5" key="1">
    <citation type="submission" date="2023-05" db="EMBL/GenBank/DDBJ databases">
        <authorList>
            <person name="Gao F."/>
        </authorList>
    </citation>
    <scope>NUCLEOTIDE SEQUENCE [LARGE SCALE GENOMIC DNA]</scope>
    <source>
        <strain evidence="4 5">MIMF12</strain>
    </source>
</reference>
<keyword evidence="2" id="KW-0479">Metal-binding</keyword>
<evidence type="ECO:0000313" key="4">
    <source>
        <dbReference type="EMBL" id="MDL2344606.1"/>
    </source>
</evidence>
<dbReference type="SUPFAM" id="SSF56300">
    <property type="entry name" value="Metallo-dependent phosphatases"/>
    <property type="match status" value="1"/>
</dbReference>
<name>A0ABT7JI43_9DEIO</name>
<dbReference type="RefSeq" id="WP_285523703.1">
    <property type="nucleotide sequence ID" value="NZ_JASNGB010000094.1"/>
</dbReference>
<dbReference type="EC" id="3.1.4.-" evidence="2"/>
<dbReference type="InterPro" id="IPR029052">
    <property type="entry name" value="Metallo-depent_PP-like"/>
</dbReference>
<dbReference type="Proteomes" id="UP001302059">
    <property type="component" value="Unassembled WGS sequence"/>
</dbReference>
<dbReference type="InterPro" id="IPR024654">
    <property type="entry name" value="Calcineurin-like_PHP_lpxH"/>
</dbReference>
<comment type="similarity">
    <text evidence="1 2">Belongs to the metallophosphoesterase superfamily. YfcE family.</text>
</comment>
<dbReference type="PANTHER" id="PTHR11124">
    <property type="entry name" value="VACUOLAR SORTING PROTEIN VPS29"/>
    <property type="match status" value="1"/>
</dbReference>
<dbReference type="EMBL" id="JASNGB010000094">
    <property type="protein sequence ID" value="MDL2344606.1"/>
    <property type="molecule type" value="Genomic_DNA"/>
</dbReference>
<dbReference type="Pfam" id="PF12850">
    <property type="entry name" value="Metallophos_2"/>
    <property type="match status" value="1"/>
</dbReference>
<dbReference type="Gene3D" id="3.60.21.10">
    <property type="match status" value="1"/>
</dbReference>
<keyword evidence="5" id="KW-1185">Reference proteome</keyword>
<comment type="cofactor">
    <cofactor evidence="2">
        <name>a divalent metal cation</name>
        <dbReference type="ChEBI" id="CHEBI:60240"/>
    </cofactor>
</comment>
<sequence length="154" mass="16621">MRVLALSDTHGLLRPEVLPLVAQADAVLHAGDVGTLQVLEALRAASPGPVHAVRGNVDRTPPLSELPETALLELGGVWVYLLHDLNDLDLSPVAAGVRVVISGHTHQPRREEQEGVLFLNPGSVGPRRFRLPVACAWLRLERGRVRAEPVTLAL</sequence>
<evidence type="ECO:0000256" key="1">
    <source>
        <dbReference type="ARBA" id="ARBA00008950"/>
    </source>
</evidence>
<evidence type="ECO:0000313" key="5">
    <source>
        <dbReference type="Proteomes" id="UP001302059"/>
    </source>
</evidence>